<dbReference type="Pfam" id="PF12007">
    <property type="entry name" value="DUF3501"/>
    <property type="match status" value="1"/>
</dbReference>
<dbReference type="KEGG" id="msil:METEAL_36350"/>
<dbReference type="Proteomes" id="UP001238179">
    <property type="component" value="Chromosome"/>
</dbReference>
<reference evidence="2" key="1">
    <citation type="journal article" date="2023" name="Int. J. Syst. Evol. Microbiol.">
        <title>Mesoterricola silvestris gen. nov., sp. nov., Mesoterricola sediminis sp. nov., Geothrix oryzae sp. nov., Geothrix edaphica sp. nov., Geothrix rubra sp. nov., and Geothrix limicola sp. nov., six novel members of Acidobacteriota isolated from soils.</title>
        <authorList>
            <person name="Itoh H."/>
            <person name="Sugisawa Y."/>
            <person name="Mise K."/>
            <person name="Xu Z."/>
            <person name="Kuniyasu M."/>
            <person name="Ushijima N."/>
            <person name="Kawano K."/>
            <person name="Kobayashi E."/>
            <person name="Shiratori Y."/>
            <person name="Masuda Y."/>
            <person name="Senoo K."/>
        </authorList>
    </citation>
    <scope>NUCLEOTIDE SEQUENCE [LARGE SCALE GENOMIC DNA]</scope>
    <source>
        <strain evidence="2">W79</strain>
    </source>
</reference>
<name>A0AA48GZ02_9BACT</name>
<sequence>MNPVARGEILDYVTYTEGREALRASAMAAKDLRRVHAGPHLTFLFENRETVRYQVQEMVRAEHMVRESDILHELETYNGLLGGPGDLGATLLIEIEDEGERGVLLRRWRDLPERISLLLEDGRKVPARWDASQISDGKLSSVQFLLFAVGDGARPVAVVVEHPDLSARADFTGATRRALAADL</sequence>
<protein>
    <submittedName>
        <fullName evidence="1">Fructose-bisphosphate aldolase</fullName>
    </submittedName>
</protein>
<evidence type="ECO:0000313" key="1">
    <source>
        <dbReference type="EMBL" id="BDU74461.1"/>
    </source>
</evidence>
<gene>
    <name evidence="1" type="ORF">METEAL_36350</name>
</gene>
<evidence type="ECO:0000313" key="2">
    <source>
        <dbReference type="Proteomes" id="UP001238179"/>
    </source>
</evidence>
<keyword evidence="2" id="KW-1185">Reference proteome</keyword>
<proteinExistence type="predicted"/>
<dbReference type="InterPro" id="IPR021890">
    <property type="entry name" value="DUF3501"/>
</dbReference>
<dbReference type="RefSeq" id="WP_316413137.1">
    <property type="nucleotide sequence ID" value="NZ_AP027080.1"/>
</dbReference>
<organism evidence="1 2">
    <name type="scientific">Mesoterricola silvestris</name>
    <dbReference type="NCBI Taxonomy" id="2927979"/>
    <lineage>
        <taxon>Bacteria</taxon>
        <taxon>Pseudomonadati</taxon>
        <taxon>Acidobacteriota</taxon>
        <taxon>Holophagae</taxon>
        <taxon>Holophagales</taxon>
        <taxon>Holophagaceae</taxon>
        <taxon>Mesoterricola</taxon>
    </lineage>
</organism>
<dbReference type="EMBL" id="AP027080">
    <property type="protein sequence ID" value="BDU74461.1"/>
    <property type="molecule type" value="Genomic_DNA"/>
</dbReference>
<dbReference type="AlphaFoldDB" id="A0AA48GZ02"/>
<accession>A0AA48GZ02</accession>